<protein>
    <submittedName>
        <fullName evidence="2">Variant erythrocyte surface antigen-1 family protein</fullName>
    </submittedName>
</protein>
<reference evidence="2" key="1">
    <citation type="journal article" date="2014" name="Nucleic Acids Res.">
        <title>The evolutionary dynamics of variant antigen genes in Babesia reveal a history of genomic innovation underlying host-parasite interaction.</title>
        <authorList>
            <person name="Jackson A.P."/>
            <person name="Otto T.D."/>
            <person name="Darby A."/>
            <person name="Ramaprasad A."/>
            <person name="Xia D."/>
            <person name="Echaide I.E."/>
            <person name="Farber M."/>
            <person name="Gahlot S."/>
            <person name="Gamble J."/>
            <person name="Gupta D."/>
            <person name="Gupta Y."/>
            <person name="Jackson L."/>
            <person name="Malandrin L."/>
            <person name="Malas T.B."/>
            <person name="Moussa E."/>
            <person name="Nair M."/>
            <person name="Reid A.J."/>
            <person name="Sanders M."/>
            <person name="Sharma J."/>
            <person name="Tracey A."/>
            <person name="Quail M.A."/>
            <person name="Weir W."/>
            <person name="Wastling J.M."/>
            <person name="Hall N."/>
            <person name="Willadsen P."/>
            <person name="Lingelbach K."/>
            <person name="Shiels B."/>
            <person name="Tait A."/>
            <person name="Berriman M."/>
            <person name="Allred D.R."/>
            <person name="Pain A."/>
        </authorList>
    </citation>
    <scope>NUCLEOTIDE SEQUENCE</scope>
    <source>
        <strain evidence="2">1802A</strain>
    </source>
</reference>
<feature type="transmembrane region" description="Helical" evidence="1">
    <location>
        <begin position="755"/>
        <end position="775"/>
    </location>
</feature>
<gene>
    <name evidence="2" type="ORF">X943_000303</name>
</gene>
<dbReference type="EMBL" id="JAHBMH010000073">
    <property type="protein sequence ID" value="KAK1932674.1"/>
    <property type="molecule type" value="Genomic_DNA"/>
</dbReference>
<keyword evidence="3" id="KW-1185">Reference proteome</keyword>
<organism evidence="2 3">
    <name type="scientific">Babesia divergens</name>
    <dbReference type="NCBI Taxonomy" id="32595"/>
    <lineage>
        <taxon>Eukaryota</taxon>
        <taxon>Sar</taxon>
        <taxon>Alveolata</taxon>
        <taxon>Apicomplexa</taxon>
        <taxon>Aconoidasida</taxon>
        <taxon>Piroplasmida</taxon>
        <taxon>Babesiidae</taxon>
        <taxon>Babesia</taxon>
    </lineage>
</organism>
<reference evidence="2" key="2">
    <citation type="submission" date="2021-05" db="EMBL/GenBank/DDBJ databases">
        <authorList>
            <person name="Pain A."/>
        </authorList>
    </citation>
    <scope>NUCLEOTIDE SEQUENCE</scope>
    <source>
        <strain evidence="2">1802A</strain>
    </source>
</reference>
<evidence type="ECO:0000313" key="2">
    <source>
        <dbReference type="EMBL" id="KAK1932674.1"/>
    </source>
</evidence>
<keyword evidence="1" id="KW-1133">Transmembrane helix</keyword>
<dbReference type="Proteomes" id="UP001195914">
    <property type="component" value="Unassembled WGS sequence"/>
</dbReference>
<evidence type="ECO:0000256" key="1">
    <source>
        <dbReference type="SAM" id="Phobius"/>
    </source>
</evidence>
<dbReference type="AlphaFoldDB" id="A0AAD9G6D5"/>
<comment type="caution">
    <text evidence="2">The sequence shown here is derived from an EMBL/GenBank/DDBJ whole genome shotgun (WGS) entry which is preliminary data.</text>
</comment>
<sequence>MAQPSATSDLLRCPKNLKECIDWIGCIKSQSKTSDLASAVKKVLGNSKGNVNVNDLITKLSEGLEGFLNGIKNNGSYTSSYNGAQWPVCGSSSQCSGCQNSSPSCPCKSSGPCPAGECCENCDVKKAAKIFLGFLPCLYYALEYLNEKCKGDWNALNISKDNSLGRFLSGMGYDVEKLNQDKKGGEIFTLLSSSLFPSSNPLQSLYDVSKEYFKSLSSLVPSPSSDSDSPPKDPLTVREILLWLSGLPFTPGFEALLNHCKGLCESTGTSKNSVNFNGFESSLYASCLRSPFVLAAIQWPGKSEIFYHNLSENSKSLYPEDPSDLFNMLVENVRKIFVPLMFLKFQCGRNAVEGGWVNCAYGRTCADKFGISSGSTLASSTSECCPSSNSNSASKGIRCTSSTNSNCHQHCTSSKPLVQCLGPNGECNQESDGSLPTDAHTSSGKCKDPCPHLLLRFLCDVSPFNLPGSFVSPMGFSDHLPTPGRTAKDLLGVVEAFCKNPSSPLTRLVQYSLCISRTPPETLLEFYVFFKIFVPKLNSTFKTNFGSYVKGEPGTPSAQDILNALQNLNGARNSHSTGDHSVASLYSLNDCDGPRGSDGPHPTCGKYLYPLTEDVYSLYVDDFVDTYLSWICYLPGIFRKKVKEFKGNFLQCCLSTSSSPCKSIIFCPCALALISSQGFVYNSPLGLGCMDNSGTEHRNGRGVVKHPGKEDSPGCTRKTCQNFIDQLEKVISPTSPLQKLLDAIDEFLWHIRKPFFFFVLAFWAFVISYFLYVQLYKLDLLHLKSHAHLSRSFKILPSTLFSDASSKLKDLSYFSL</sequence>
<evidence type="ECO:0000313" key="3">
    <source>
        <dbReference type="Proteomes" id="UP001195914"/>
    </source>
</evidence>
<dbReference type="InterPro" id="IPR024751">
    <property type="entry name" value="VESA1"/>
</dbReference>
<accession>A0AAD9G6D5</accession>
<name>A0AAD9G6D5_BABDI</name>
<keyword evidence="1" id="KW-0472">Membrane</keyword>
<proteinExistence type="predicted"/>
<keyword evidence="1" id="KW-0812">Transmembrane</keyword>
<dbReference type="Pfam" id="PF12785">
    <property type="entry name" value="VESA1_N"/>
    <property type="match status" value="1"/>
</dbReference>